<evidence type="ECO:0000313" key="1">
    <source>
        <dbReference type="EMBL" id="KAI4376357.1"/>
    </source>
</evidence>
<protein>
    <submittedName>
        <fullName evidence="1">Uncharacterized protein</fullName>
    </submittedName>
</protein>
<dbReference type="EMBL" id="CM042883">
    <property type="protein sequence ID" value="KAI4376357.1"/>
    <property type="molecule type" value="Genomic_DNA"/>
</dbReference>
<sequence length="202" mass="22227">MRKMILKTRKRSMWTTGAVPALKEEEEDDKNFTVAAPPQVEDVHKEIEDKEEEIASDNPKGEEEEAEVPKAILESVEAEDKDEDKPVVEAVDVAAEEEKESGEGAKEPDVVTPGTDEPEEVKEPEVVNVEDEKQALPEMVQQRIEKPAAAASPAAKKDPAQANNDIIEETTKKLMESSRRNKVKALAGAFETVISLEKPGQA</sequence>
<organism evidence="1 2">
    <name type="scientific">Melastoma candidum</name>
    <dbReference type="NCBI Taxonomy" id="119954"/>
    <lineage>
        <taxon>Eukaryota</taxon>
        <taxon>Viridiplantae</taxon>
        <taxon>Streptophyta</taxon>
        <taxon>Embryophyta</taxon>
        <taxon>Tracheophyta</taxon>
        <taxon>Spermatophyta</taxon>
        <taxon>Magnoliopsida</taxon>
        <taxon>eudicotyledons</taxon>
        <taxon>Gunneridae</taxon>
        <taxon>Pentapetalae</taxon>
        <taxon>rosids</taxon>
        <taxon>malvids</taxon>
        <taxon>Myrtales</taxon>
        <taxon>Melastomataceae</taxon>
        <taxon>Melastomatoideae</taxon>
        <taxon>Melastomateae</taxon>
        <taxon>Melastoma</taxon>
    </lineage>
</organism>
<comment type="caution">
    <text evidence="1">The sequence shown here is derived from an EMBL/GenBank/DDBJ whole genome shotgun (WGS) entry which is preliminary data.</text>
</comment>
<reference evidence="2" key="1">
    <citation type="journal article" date="2023" name="Front. Plant Sci.">
        <title>Chromosomal-level genome assembly of Melastoma candidum provides insights into trichome evolution.</title>
        <authorList>
            <person name="Zhong Y."/>
            <person name="Wu W."/>
            <person name="Sun C."/>
            <person name="Zou P."/>
            <person name="Liu Y."/>
            <person name="Dai S."/>
            <person name="Zhou R."/>
        </authorList>
    </citation>
    <scope>NUCLEOTIDE SEQUENCE [LARGE SCALE GENOMIC DNA]</scope>
</reference>
<proteinExistence type="predicted"/>
<keyword evidence="2" id="KW-1185">Reference proteome</keyword>
<dbReference type="Proteomes" id="UP001057402">
    <property type="component" value="Chromosome 4"/>
</dbReference>
<evidence type="ECO:0000313" key="2">
    <source>
        <dbReference type="Proteomes" id="UP001057402"/>
    </source>
</evidence>
<name>A0ACB9RK75_9MYRT</name>
<gene>
    <name evidence="1" type="ORF">MLD38_014126</name>
</gene>
<accession>A0ACB9RK75</accession>